<dbReference type="PROSITE" id="PS51826">
    <property type="entry name" value="PSBD"/>
    <property type="match status" value="1"/>
</dbReference>
<feature type="compositionally biased region" description="Basic and acidic residues" evidence="10">
    <location>
        <begin position="88"/>
        <end position="104"/>
    </location>
</feature>
<dbReference type="GO" id="GO:0004742">
    <property type="term" value="F:dihydrolipoyllysine-residue acetyltransferase activity"/>
    <property type="evidence" value="ECO:0007669"/>
    <property type="project" value="UniProtKB-EC"/>
</dbReference>
<keyword evidence="14" id="KW-1185">Reference proteome</keyword>
<evidence type="ECO:0000256" key="7">
    <source>
        <dbReference type="ARBA" id="ARBA00025211"/>
    </source>
</evidence>
<dbReference type="InterPro" id="IPR001078">
    <property type="entry name" value="2-oxoacid_DH_actylTfrase"/>
</dbReference>
<dbReference type="PROSITE" id="PS50968">
    <property type="entry name" value="BIOTINYL_LIPOYL"/>
    <property type="match status" value="1"/>
</dbReference>
<protein>
    <recommendedName>
        <fullName evidence="9">Dihydrolipoamide acetyltransferase component of pyruvate dehydrogenase complex</fullName>
        <ecNumber evidence="9">2.3.1.-</ecNumber>
    </recommendedName>
</protein>
<dbReference type="CDD" id="cd06849">
    <property type="entry name" value="lipoyl_domain"/>
    <property type="match status" value="1"/>
</dbReference>
<comment type="subunit">
    <text evidence="3">Forms a 24-polypeptide structural core with octahedral symmetry.</text>
</comment>
<evidence type="ECO:0000256" key="6">
    <source>
        <dbReference type="ARBA" id="ARBA00023315"/>
    </source>
</evidence>
<dbReference type="Proteomes" id="UP000000393">
    <property type="component" value="Chromosome"/>
</dbReference>
<evidence type="ECO:0000313" key="14">
    <source>
        <dbReference type="Proteomes" id="UP000000393"/>
    </source>
</evidence>
<feature type="domain" description="Peripheral subunit-binding (PSBD)" evidence="12">
    <location>
        <begin position="148"/>
        <end position="185"/>
    </location>
</feature>
<evidence type="ECO:0000256" key="8">
    <source>
        <dbReference type="ARBA" id="ARBA00048370"/>
    </source>
</evidence>
<dbReference type="eggNOG" id="COG0508">
    <property type="taxonomic scope" value="Bacteria"/>
</dbReference>
<evidence type="ECO:0000256" key="1">
    <source>
        <dbReference type="ARBA" id="ARBA00001938"/>
    </source>
</evidence>
<dbReference type="InterPro" id="IPR011053">
    <property type="entry name" value="Single_hybrid_motif"/>
</dbReference>
<evidence type="ECO:0000256" key="3">
    <source>
        <dbReference type="ARBA" id="ARBA00011484"/>
    </source>
</evidence>
<dbReference type="RefSeq" id="WP_013220177.1">
    <property type="nucleotide sequence ID" value="NC_014315.1"/>
</dbReference>
<evidence type="ECO:0000259" key="11">
    <source>
        <dbReference type="PROSITE" id="PS50968"/>
    </source>
</evidence>
<keyword evidence="5 9" id="KW-0450">Lipoyl</keyword>
<dbReference type="InterPro" id="IPR023213">
    <property type="entry name" value="CAT-like_dom_sf"/>
</dbReference>
<dbReference type="Pfam" id="PF00198">
    <property type="entry name" value="2-oxoacid_dh"/>
    <property type="match status" value="1"/>
</dbReference>
<comment type="function">
    <text evidence="7">The pyruvate dehydrogenase complex catalyzes the overall conversion of pyruvate to acetyl-CoA and CO(2). It contains multiple copies of three enzymatic components: pyruvate dehydrogenase (E1), dihydrolipoamide acetyltransferase (E2) and lipoamide dehydrogenase (E3).</text>
</comment>
<keyword evidence="6 9" id="KW-0012">Acyltransferase</keyword>
<dbReference type="SUPFAM" id="SSF52777">
    <property type="entry name" value="CoA-dependent acyltransferases"/>
    <property type="match status" value="1"/>
</dbReference>
<dbReference type="InterPro" id="IPR003016">
    <property type="entry name" value="2-oxoA_DH_lipoyl-BS"/>
</dbReference>
<dbReference type="HOGENOM" id="CLU_016733_10_0_6"/>
<dbReference type="Gene3D" id="2.40.50.100">
    <property type="match status" value="1"/>
</dbReference>
<dbReference type="Gene3D" id="3.30.559.10">
    <property type="entry name" value="Chloramphenicol acetyltransferase-like domain"/>
    <property type="match status" value="1"/>
</dbReference>
<dbReference type="InterPro" id="IPR036625">
    <property type="entry name" value="E3-bd_dom_sf"/>
</dbReference>
<evidence type="ECO:0000313" key="13">
    <source>
        <dbReference type="EMBL" id="ADJ28077.1"/>
    </source>
</evidence>
<dbReference type="GO" id="GO:0005737">
    <property type="term" value="C:cytoplasm"/>
    <property type="evidence" value="ECO:0007669"/>
    <property type="project" value="TreeGrafter"/>
</dbReference>
<dbReference type="InterPro" id="IPR004167">
    <property type="entry name" value="PSBD"/>
</dbReference>
<dbReference type="PANTHER" id="PTHR43178">
    <property type="entry name" value="DIHYDROLIPOAMIDE ACETYLTRANSFERASE COMPONENT OF PYRUVATE DEHYDROGENASE COMPLEX"/>
    <property type="match status" value="1"/>
</dbReference>
<name>D8K5A0_NITWC</name>
<dbReference type="PANTHER" id="PTHR43178:SF2">
    <property type="entry name" value="DIHYDROLIPOYLLYSINE-RESIDUE ACETYLTRANSFERASE COMPONENT OF PYRUVATE DEHYDROGENASE COMPLEX"/>
    <property type="match status" value="1"/>
</dbReference>
<keyword evidence="4 9" id="KW-0808">Transferase</keyword>
<dbReference type="Pfam" id="PF00364">
    <property type="entry name" value="Biotin_lipoyl"/>
    <property type="match status" value="1"/>
</dbReference>
<evidence type="ECO:0000256" key="5">
    <source>
        <dbReference type="ARBA" id="ARBA00022823"/>
    </source>
</evidence>
<gene>
    <name evidence="13" type="ordered locus">Nwat_1143</name>
</gene>
<feature type="compositionally biased region" description="Basic and acidic residues" evidence="10">
    <location>
        <begin position="120"/>
        <end position="135"/>
    </location>
</feature>
<evidence type="ECO:0000256" key="4">
    <source>
        <dbReference type="ARBA" id="ARBA00022679"/>
    </source>
</evidence>
<dbReference type="PROSITE" id="PS00189">
    <property type="entry name" value="LIPOYL"/>
    <property type="match status" value="1"/>
</dbReference>
<comment type="similarity">
    <text evidence="2 9">Belongs to the 2-oxoacid dehydrogenase family.</text>
</comment>
<evidence type="ECO:0000256" key="9">
    <source>
        <dbReference type="RuleBase" id="RU003423"/>
    </source>
</evidence>
<proteinExistence type="inferred from homology"/>
<dbReference type="AlphaFoldDB" id="D8K5A0"/>
<feature type="domain" description="Lipoyl-binding" evidence="11">
    <location>
        <begin position="2"/>
        <end position="77"/>
    </location>
</feature>
<dbReference type="GO" id="GO:0031405">
    <property type="term" value="F:lipoic acid binding"/>
    <property type="evidence" value="ECO:0007669"/>
    <property type="project" value="TreeGrafter"/>
</dbReference>
<dbReference type="SUPFAM" id="SSF51230">
    <property type="entry name" value="Single hybrid motif"/>
    <property type="match status" value="1"/>
</dbReference>
<dbReference type="Pfam" id="PF02817">
    <property type="entry name" value="E3_binding"/>
    <property type="match status" value="1"/>
</dbReference>
<evidence type="ECO:0000256" key="2">
    <source>
        <dbReference type="ARBA" id="ARBA00007317"/>
    </source>
</evidence>
<reference evidence="13 14" key="1">
    <citation type="submission" date="2010-06" db="EMBL/GenBank/DDBJ databases">
        <title>Complete sequence of chromosome of Nitrosococcus watsoni C-113.</title>
        <authorList>
            <consortium name="US DOE Joint Genome Institute"/>
            <person name="Lucas S."/>
            <person name="Copeland A."/>
            <person name="Lapidus A."/>
            <person name="Cheng J.-F."/>
            <person name="Bruce D."/>
            <person name="Goodwin L."/>
            <person name="Pitluck S."/>
            <person name="Malfatti S.A."/>
            <person name="Chain P.S.G."/>
            <person name="Land M."/>
            <person name="Hauser L."/>
            <person name="Kyrpides N."/>
            <person name="Ivanova N."/>
            <person name="Cambell M.A."/>
            <person name="Heidelberg J.F."/>
            <person name="Klotz M.G."/>
            <person name="Woyke T."/>
        </authorList>
    </citation>
    <scope>NUCLEOTIDE SEQUENCE [LARGE SCALE GENOMIC DNA]</scope>
    <source>
        <strain evidence="13 14">C-113</strain>
    </source>
</reference>
<organism evidence="13 14">
    <name type="scientific">Nitrosococcus watsoni (strain C-113)</name>
    <dbReference type="NCBI Taxonomy" id="105559"/>
    <lineage>
        <taxon>Bacteria</taxon>
        <taxon>Pseudomonadati</taxon>
        <taxon>Pseudomonadota</taxon>
        <taxon>Gammaproteobacteria</taxon>
        <taxon>Chromatiales</taxon>
        <taxon>Chromatiaceae</taxon>
        <taxon>Nitrosococcus</taxon>
    </lineage>
</organism>
<feature type="region of interest" description="Disordered" evidence="10">
    <location>
        <begin position="82"/>
        <end position="151"/>
    </location>
</feature>
<dbReference type="STRING" id="105559.Nwat_1143"/>
<evidence type="ECO:0000256" key="10">
    <source>
        <dbReference type="SAM" id="MobiDB-lite"/>
    </source>
</evidence>
<dbReference type="FunFam" id="3.30.559.10:FF:000004">
    <property type="entry name" value="Acetyltransferase component of pyruvate dehydrogenase complex"/>
    <property type="match status" value="1"/>
</dbReference>
<sequence length="449" mass="48876">MVREFKLPELGENVESGDVAKVLVSPGDTLEKDQPVLELETDKAVVEIPSTVSGKIKELKVEIGDQVAIGQVILTLEEGEEDIQEEAPAAKEEAKPEQDDKPSEKNAAVTGGQQPAPKVSRMEAREERGIKRDEITAAPETTVSAPAPATPSVRRLARELGVDIHEVTGSGPGGRISGDDVKHYVRALVSQRTTPSSAPGVVSQATPFLPLPAFEKWGAVEREPMSKIRRKTAEQMSQAWTIPHVTQHDQADITRLEQARKRLARRVEQAGGKLTLTAIALKVVAAALRAFPRFNTSIDVDAKELVYKQYCHIGVAVDAEHGLLVPVLREVDQKNIAQLAVELTELAEKARSRKIGPEEMAGGSFTITNLGGLGGSYFTPIINWPEVAILGLSRAKLTPLYREGELQPRLLLPLSLSYDHRVIDGADAVRFLRWIAEALEDPLLLSLEG</sequence>
<dbReference type="GO" id="GO:0006086">
    <property type="term" value="P:pyruvate decarboxylation to acetyl-CoA"/>
    <property type="evidence" value="ECO:0007669"/>
    <property type="project" value="TreeGrafter"/>
</dbReference>
<dbReference type="SUPFAM" id="SSF47005">
    <property type="entry name" value="Peripheral subunit-binding domain of 2-oxo acid dehydrogenase complex"/>
    <property type="match status" value="1"/>
</dbReference>
<evidence type="ECO:0000259" key="12">
    <source>
        <dbReference type="PROSITE" id="PS51826"/>
    </source>
</evidence>
<dbReference type="KEGG" id="nwa:Nwat_1143"/>
<dbReference type="EC" id="2.3.1.-" evidence="9"/>
<dbReference type="EMBL" id="CP002086">
    <property type="protein sequence ID" value="ADJ28077.1"/>
    <property type="molecule type" value="Genomic_DNA"/>
</dbReference>
<dbReference type="Gene3D" id="4.10.320.10">
    <property type="entry name" value="E3-binding domain"/>
    <property type="match status" value="1"/>
</dbReference>
<dbReference type="InterPro" id="IPR000089">
    <property type="entry name" value="Biotin_lipoyl"/>
</dbReference>
<comment type="catalytic activity">
    <reaction evidence="8">
        <text>N(6)-[(R)-dihydrolipoyl]-L-lysyl-[protein] + acetyl-CoA = N(6)-[(R)-S(8)-acetyldihydrolipoyl]-L-lysyl-[protein] + CoA</text>
        <dbReference type="Rhea" id="RHEA:17017"/>
        <dbReference type="Rhea" id="RHEA-COMP:10475"/>
        <dbReference type="Rhea" id="RHEA-COMP:10478"/>
        <dbReference type="ChEBI" id="CHEBI:57287"/>
        <dbReference type="ChEBI" id="CHEBI:57288"/>
        <dbReference type="ChEBI" id="CHEBI:83100"/>
        <dbReference type="ChEBI" id="CHEBI:83111"/>
        <dbReference type="EC" id="2.3.1.12"/>
    </reaction>
</comment>
<dbReference type="OrthoDB" id="9805770at2"/>
<dbReference type="InterPro" id="IPR050743">
    <property type="entry name" value="2-oxoacid_DH_E2_comp"/>
</dbReference>
<accession>D8K5A0</accession>
<comment type="cofactor">
    <cofactor evidence="1 9">
        <name>(R)-lipoate</name>
        <dbReference type="ChEBI" id="CHEBI:83088"/>
    </cofactor>
</comment>